<dbReference type="InterPro" id="IPR001584">
    <property type="entry name" value="Integrase_cat-core"/>
</dbReference>
<dbReference type="InterPro" id="IPR050900">
    <property type="entry name" value="Transposase_IS3/IS150/IS904"/>
</dbReference>
<accession>A0A410RZ44</accession>
<evidence type="ECO:0000313" key="2">
    <source>
        <dbReference type="EMBL" id="QAT87229.1"/>
    </source>
</evidence>
<dbReference type="SUPFAM" id="SSF53098">
    <property type="entry name" value="Ribonuclease H-like"/>
    <property type="match status" value="1"/>
</dbReference>
<proteinExistence type="predicted"/>
<dbReference type="PANTHER" id="PTHR46889">
    <property type="entry name" value="TRANSPOSASE INSF FOR INSERTION SEQUENCE IS3B-RELATED"/>
    <property type="match status" value="1"/>
</dbReference>
<dbReference type="AlphaFoldDB" id="A0A410RZ44"/>
<protein>
    <submittedName>
        <fullName evidence="2">IS5 family transposase orfB</fullName>
    </submittedName>
</protein>
<dbReference type="GO" id="GO:0015074">
    <property type="term" value="P:DNA integration"/>
    <property type="evidence" value="ECO:0007669"/>
    <property type="project" value="InterPro"/>
</dbReference>
<dbReference type="PANTHER" id="PTHR46889:SF4">
    <property type="entry name" value="TRANSPOSASE INSO FOR INSERTION SEQUENCE ELEMENT IS911B-RELATED"/>
    <property type="match status" value="1"/>
</dbReference>
<feature type="domain" description="Integrase catalytic" evidence="1">
    <location>
        <begin position="58"/>
        <end position="110"/>
    </location>
</feature>
<reference evidence="2 3" key="1">
    <citation type="submission" date="2018-12" db="EMBL/GenBank/DDBJ databases">
        <title>Complete Genome Sequence of the Corallopyronin A producing Myxobacterium Corallococcus coralloides B035.</title>
        <authorList>
            <person name="Bouhired S.M."/>
            <person name="Rupp O."/>
            <person name="Blom J."/>
            <person name="Schaeberle T.F."/>
            <person name="Kehraus S."/>
            <person name="Schiefer A."/>
            <person name="Pfarr K."/>
            <person name="Goesmann A."/>
            <person name="Hoerauf A."/>
            <person name="Koenig G.M."/>
        </authorList>
    </citation>
    <scope>NUCLEOTIDE SEQUENCE [LARGE SCALE GENOMIC DNA]</scope>
    <source>
        <strain evidence="2 3">B035</strain>
    </source>
</reference>
<dbReference type="InterPro" id="IPR012337">
    <property type="entry name" value="RNaseH-like_sf"/>
</dbReference>
<dbReference type="EMBL" id="CP034669">
    <property type="protein sequence ID" value="QAT87229.1"/>
    <property type="molecule type" value="Genomic_DNA"/>
</dbReference>
<evidence type="ECO:0000259" key="1">
    <source>
        <dbReference type="Pfam" id="PF13333"/>
    </source>
</evidence>
<name>A0A410RZ44_CORCK</name>
<evidence type="ECO:0000313" key="3">
    <source>
        <dbReference type="Proteomes" id="UP000288758"/>
    </source>
</evidence>
<dbReference type="Pfam" id="PF13333">
    <property type="entry name" value="rve_2"/>
    <property type="match status" value="1"/>
</dbReference>
<dbReference type="Proteomes" id="UP000288758">
    <property type="component" value="Chromosome"/>
</dbReference>
<sequence length="119" mass="13097">MHTTDSRHGLPVTPNVLARDFNPPNTPVWTTSEPLPPAASNAAWVAKDNCRGNAVVQSFFSTLKAELVHAMDFLMRESAKAVLVEFIDALYNRKWRHSSLGYISPTEFEKAASQVALAA</sequence>
<organism evidence="2 3">
    <name type="scientific">Corallococcus coralloides</name>
    <name type="common">Myxococcus coralloides</name>
    <dbReference type="NCBI Taxonomy" id="184914"/>
    <lineage>
        <taxon>Bacteria</taxon>
        <taxon>Pseudomonadati</taxon>
        <taxon>Myxococcota</taxon>
        <taxon>Myxococcia</taxon>
        <taxon>Myxococcales</taxon>
        <taxon>Cystobacterineae</taxon>
        <taxon>Myxococcaceae</taxon>
        <taxon>Corallococcus</taxon>
    </lineage>
</organism>
<gene>
    <name evidence="2" type="primary">insF1_2</name>
    <name evidence="2" type="ORF">EJ065_5696</name>
</gene>